<dbReference type="Pfam" id="PF07435">
    <property type="entry name" value="YycH"/>
    <property type="match status" value="1"/>
</dbReference>
<dbReference type="EMBL" id="BAAACZ010000025">
    <property type="protein sequence ID" value="GAA0468956.1"/>
    <property type="molecule type" value="Genomic_DNA"/>
</dbReference>
<gene>
    <name evidence="2" type="primary">yycH</name>
    <name evidence="2" type="ORF">GCM10008935_26000</name>
</gene>
<keyword evidence="3" id="KW-1185">Reference proteome</keyword>
<comment type="caution">
    <text evidence="2">The sequence shown here is derived from an EMBL/GenBank/DDBJ whole genome shotgun (WGS) entry which is preliminary data.</text>
</comment>
<dbReference type="CDD" id="cd15787">
    <property type="entry name" value="YycH_N"/>
    <property type="match status" value="1"/>
</dbReference>
<reference evidence="3" key="1">
    <citation type="journal article" date="2019" name="Int. J. Syst. Evol. Microbiol.">
        <title>The Global Catalogue of Microorganisms (GCM) 10K type strain sequencing project: providing services to taxonomists for standard genome sequencing and annotation.</title>
        <authorList>
            <consortium name="The Broad Institute Genomics Platform"/>
            <consortium name="The Broad Institute Genome Sequencing Center for Infectious Disease"/>
            <person name="Wu L."/>
            <person name="Ma J."/>
        </authorList>
    </citation>
    <scope>NUCLEOTIDE SEQUENCE [LARGE SCALE GENOMIC DNA]</scope>
    <source>
        <strain evidence="3">JCM 14193</strain>
    </source>
</reference>
<dbReference type="InterPro" id="IPR042274">
    <property type="entry name" value="YycH/YycI_2"/>
</dbReference>
<protein>
    <submittedName>
        <fullName evidence="2">Two-component system activity regulator YycH</fullName>
    </submittedName>
</protein>
<accession>A0ABP3K1M9</accession>
<organism evidence="2 3">
    <name type="scientific">Alkalibacillus silvisoli</name>
    <dbReference type="NCBI Taxonomy" id="392823"/>
    <lineage>
        <taxon>Bacteria</taxon>
        <taxon>Bacillati</taxon>
        <taxon>Bacillota</taxon>
        <taxon>Bacilli</taxon>
        <taxon>Bacillales</taxon>
        <taxon>Bacillaceae</taxon>
        <taxon>Alkalibacillus</taxon>
    </lineage>
</organism>
<proteinExistence type="predicted"/>
<dbReference type="Gene3D" id="3.30.310.160">
    <property type="entry name" value="YycH protein, domain 2"/>
    <property type="match status" value="1"/>
</dbReference>
<evidence type="ECO:0000259" key="1">
    <source>
        <dbReference type="Pfam" id="PF07435"/>
    </source>
</evidence>
<evidence type="ECO:0000313" key="2">
    <source>
        <dbReference type="EMBL" id="GAA0468956.1"/>
    </source>
</evidence>
<name>A0ABP3K1M9_9BACI</name>
<dbReference type="Proteomes" id="UP001500740">
    <property type="component" value="Unassembled WGS sequence"/>
</dbReference>
<dbReference type="RefSeq" id="WP_343784233.1">
    <property type="nucleotide sequence ID" value="NZ_BAAACZ010000025.1"/>
</dbReference>
<feature type="domain" description="Regulatory protein YycH" evidence="1">
    <location>
        <begin position="4"/>
        <end position="440"/>
    </location>
</feature>
<dbReference type="InterPro" id="IPR009996">
    <property type="entry name" value="YycH"/>
</dbReference>
<evidence type="ECO:0000313" key="3">
    <source>
        <dbReference type="Proteomes" id="UP001500740"/>
    </source>
</evidence>
<sequence length="448" mass="52491">MNKETIKSVILIALVCSSLFLTLALWTYQPEYEELDQTTYLEETELDGEQRNFGHVVHPKQIVFNDSRQYSKLPTKELEMDLFAEITEWDFSNIDERPSSGSWGVWSPNMELVFQEEIPMVLIDQIFQIDEFNYEWNPNRTFNRVFFQLTQGSEERIQVSFTSDGEEEVLNGVIESVSAYEYIEEFFNRADVITLDRVDLETNEDQSYIYLTNEQVEVPEQTVFTEDLNEQPLINVLFSNPALVRQQNAESQHEEYYTDGTRLLTLVDVFNSNQFLTYNKPSTLEPLEPTSRRELMLRSLEYTNDHHGWTDDYRLDTLDRDNSTINYRIHYKGIPVFDSDDFMTMVQVWGQQELQSLSRPLFKITDPLPEGERVELQSGVSVYNYLVNSSDELSMSLIEDIKIGYEVVEDQGVSNTVTFLEPTWFVKYVGTWRPLSYFEDRVAFKEDG</sequence>